<evidence type="ECO:0000256" key="3">
    <source>
        <dbReference type="ARBA" id="ARBA00022989"/>
    </source>
</evidence>
<dbReference type="PANTHER" id="PTHR23502:SF49">
    <property type="entry name" value="MAJOR FACILITATOR SUPERFAMILY (MFS) PROFILE DOMAIN-CONTAINING PROTEIN"/>
    <property type="match status" value="1"/>
</dbReference>
<evidence type="ECO:0000256" key="7">
    <source>
        <dbReference type="ARBA" id="ARBA00069139"/>
    </source>
</evidence>
<evidence type="ECO:0000256" key="8">
    <source>
        <dbReference type="ARBA" id="ARBA00077167"/>
    </source>
</evidence>
<dbReference type="RefSeq" id="XP_064664033.1">
    <property type="nucleotide sequence ID" value="XM_064797799.1"/>
</dbReference>
<evidence type="ECO:0000256" key="2">
    <source>
        <dbReference type="ARBA" id="ARBA00022692"/>
    </source>
</evidence>
<evidence type="ECO:0000256" key="9">
    <source>
        <dbReference type="SAM" id="MobiDB-lite"/>
    </source>
</evidence>
<evidence type="ECO:0000256" key="6">
    <source>
        <dbReference type="ARBA" id="ARBA00053977"/>
    </source>
</evidence>
<feature type="transmembrane region" description="Helical" evidence="10">
    <location>
        <begin position="345"/>
        <end position="364"/>
    </location>
</feature>
<name>A0AAV9PPJ7_9PEZI</name>
<organism evidence="12 13">
    <name type="scientific">Saxophila tyrrhenica</name>
    <dbReference type="NCBI Taxonomy" id="1690608"/>
    <lineage>
        <taxon>Eukaryota</taxon>
        <taxon>Fungi</taxon>
        <taxon>Dikarya</taxon>
        <taxon>Ascomycota</taxon>
        <taxon>Pezizomycotina</taxon>
        <taxon>Dothideomycetes</taxon>
        <taxon>Dothideomycetidae</taxon>
        <taxon>Mycosphaerellales</taxon>
        <taxon>Extremaceae</taxon>
        <taxon>Saxophila</taxon>
    </lineage>
</organism>
<evidence type="ECO:0000256" key="10">
    <source>
        <dbReference type="SAM" id="Phobius"/>
    </source>
</evidence>
<dbReference type="FunFam" id="1.20.1250.20:FF:000011">
    <property type="entry name" value="MFS multidrug transporter, putative"/>
    <property type="match status" value="1"/>
</dbReference>
<comment type="similarity">
    <text evidence="5">Belongs to the major facilitator superfamily. CAR1 family.</text>
</comment>
<dbReference type="EMBL" id="JAVRRT010000001">
    <property type="protein sequence ID" value="KAK5175395.1"/>
    <property type="molecule type" value="Genomic_DNA"/>
</dbReference>
<dbReference type="Proteomes" id="UP001337655">
    <property type="component" value="Unassembled WGS sequence"/>
</dbReference>
<comment type="caution">
    <text evidence="12">The sequence shown here is derived from an EMBL/GenBank/DDBJ whole genome shotgun (WGS) entry which is preliminary data.</text>
</comment>
<evidence type="ECO:0000256" key="4">
    <source>
        <dbReference type="ARBA" id="ARBA00023136"/>
    </source>
</evidence>
<proteinExistence type="inferred from homology"/>
<dbReference type="GeneID" id="89921884"/>
<feature type="transmembrane region" description="Helical" evidence="10">
    <location>
        <begin position="196"/>
        <end position="216"/>
    </location>
</feature>
<dbReference type="Gene3D" id="1.20.1250.20">
    <property type="entry name" value="MFS general substrate transporter like domains"/>
    <property type="match status" value="1"/>
</dbReference>
<reference evidence="12 13" key="1">
    <citation type="submission" date="2023-08" db="EMBL/GenBank/DDBJ databases">
        <title>Black Yeasts Isolated from many extreme environments.</title>
        <authorList>
            <person name="Coleine C."/>
            <person name="Stajich J.E."/>
            <person name="Selbmann L."/>
        </authorList>
    </citation>
    <scope>NUCLEOTIDE SEQUENCE [LARGE SCALE GENOMIC DNA]</scope>
    <source>
        <strain evidence="12 13">CCFEE 5935</strain>
    </source>
</reference>
<feature type="transmembrane region" description="Helical" evidence="10">
    <location>
        <begin position="109"/>
        <end position="129"/>
    </location>
</feature>
<evidence type="ECO:0000313" key="12">
    <source>
        <dbReference type="EMBL" id="KAK5175395.1"/>
    </source>
</evidence>
<dbReference type="PANTHER" id="PTHR23502">
    <property type="entry name" value="MAJOR FACILITATOR SUPERFAMILY"/>
    <property type="match status" value="1"/>
</dbReference>
<sequence length="516" mass="55844">MSSDAAKDEKPNLGSGSPSSHESDESPQDLEKGHEPEQPQATNATPEEDPFLVKWEDSETGNPRNWKPLYKAFLTFQLGMLALCGSLGSSIIAPAENAISQEFGVSREVTVLCVALYVLGFACGPCLWAPISEVYGRKVSILPAVFVLCLFSIGSATSQSAASLFITRFFAGVFGSAPISNVSAALGDLYEPAARGIAVTFYAVCVCGGPTLGPVIGAALTVNQNLGWRWTEYIEAIWVATMFAFALFTMPEVFPGVLLKRKAARLRKETGDDRYWHPHEKEKISPSNIATKYLIRPLRMLVTEPMITAIAIYASFVYGLLYMTLEIFPIVYAEERQWGLVSSSLPFLGLLVGVIGSMGINIGNQPYYIRKVAANKGRAVPEARLPPMVLGGWMFVIGLFWFGWTATPDIHWAVPTVATAFIGGGFNTIFQQCINYLVDVYGPFAASAVAANTILRSFMACGLPLAAKPMFDSLGVGPGASVLGAVAALALPVPFIFRRYGLKLRKMSKFAPVEED</sequence>
<dbReference type="CDD" id="cd17323">
    <property type="entry name" value="MFS_Tpo1_MDR_like"/>
    <property type="match status" value="1"/>
</dbReference>
<feature type="transmembrane region" description="Helical" evidence="10">
    <location>
        <begin position="236"/>
        <end position="259"/>
    </location>
</feature>
<evidence type="ECO:0000256" key="5">
    <source>
        <dbReference type="ARBA" id="ARBA00038347"/>
    </source>
</evidence>
<evidence type="ECO:0000313" key="13">
    <source>
        <dbReference type="Proteomes" id="UP001337655"/>
    </source>
</evidence>
<keyword evidence="13" id="KW-1185">Reference proteome</keyword>
<dbReference type="InterPro" id="IPR011701">
    <property type="entry name" value="MFS"/>
</dbReference>
<feature type="transmembrane region" description="Helical" evidence="10">
    <location>
        <begin position="410"/>
        <end position="430"/>
    </location>
</feature>
<feature type="transmembrane region" description="Helical" evidence="10">
    <location>
        <begin position="165"/>
        <end position="184"/>
    </location>
</feature>
<dbReference type="GO" id="GO:0022857">
    <property type="term" value="F:transmembrane transporter activity"/>
    <property type="evidence" value="ECO:0007669"/>
    <property type="project" value="InterPro"/>
</dbReference>
<accession>A0AAV9PPJ7</accession>
<gene>
    <name evidence="12" type="ORF">LTR77_000534</name>
</gene>
<dbReference type="InterPro" id="IPR020846">
    <property type="entry name" value="MFS_dom"/>
</dbReference>
<dbReference type="InterPro" id="IPR036259">
    <property type="entry name" value="MFS_trans_sf"/>
</dbReference>
<dbReference type="AlphaFoldDB" id="A0AAV9PPJ7"/>
<feature type="transmembrane region" description="Helical" evidence="10">
    <location>
        <begin position="479"/>
        <end position="497"/>
    </location>
</feature>
<dbReference type="SUPFAM" id="SSF103473">
    <property type="entry name" value="MFS general substrate transporter"/>
    <property type="match status" value="1"/>
</dbReference>
<feature type="compositionally biased region" description="Basic and acidic residues" evidence="9">
    <location>
        <begin position="1"/>
        <end position="11"/>
    </location>
</feature>
<dbReference type="PROSITE" id="PS50850">
    <property type="entry name" value="MFS"/>
    <property type="match status" value="1"/>
</dbReference>
<keyword evidence="4 10" id="KW-0472">Membrane</keyword>
<dbReference type="GO" id="GO:0005886">
    <property type="term" value="C:plasma membrane"/>
    <property type="evidence" value="ECO:0007669"/>
    <property type="project" value="TreeGrafter"/>
</dbReference>
<evidence type="ECO:0000259" key="11">
    <source>
        <dbReference type="PROSITE" id="PS50850"/>
    </source>
</evidence>
<dbReference type="Pfam" id="PF07690">
    <property type="entry name" value="MFS_1"/>
    <property type="match status" value="1"/>
</dbReference>
<feature type="domain" description="Major facilitator superfamily (MFS) profile" evidence="11">
    <location>
        <begin position="74"/>
        <end position="502"/>
    </location>
</feature>
<comment type="function">
    <text evidence="6">MFS transporter; part of the gene cluster that mediates the biosynthesis of cercosporin, a light-activated, non-host-selective toxin. The perylenequinone chromophore of cercosporin absorbs light energy to attain an electronically-activated triplet state and produces active oxygen species such as the hydroxyl radical, superoxide, hydrogen peroxide or singlet oxygen upon reaction with oxygen molecules. These reactive oxygen species cause damage to various cellular components including lipids, proteins and nucleic acids. Responsible for secretion and accumulation of cercosporin, but does not play any roles in self-protection against the toxicity of cercosporin.</text>
</comment>
<feature type="region of interest" description="Disordered" evidence="9">
    <location>
        <begin position="1"/>
        <end position="51"/>
    </location>
</feature>
<comment type="subcellular location">
    <subcellularLocation>
        <location evidence="1">Membrane</location>
        <topology evidence="1">Multi-pass membrane protein</topology>
    </subcellularLocation>
</comment>
<feature type="transmembrane region" description="Helical" evidence="10">
    <location>
        <begin position="442"/>
        <end position="467"/>
    </location>
</feature>
<protein>
    <recommendedName>
        <fullName evidence="7">Cercosporin MFS transporter CTB4</fullName>
    </recommendedName>
    <alternativeName>
        <fullName evidence="8">Cercosporin toxin biosynthesis cluster protein 4</fullName>
    </alternativeName>
</protein>
<feature type="transmembrane region" description="Helical" evidence="10">
    <location>
        <begin position="385"/>
        <end position="404"/>
    </location>
</feature>
<evidence type="ECO:0000256" key="1">
    <source>
        <dbReference type="ARBA" id="ARBA00004141"/>
    </source>
</evidence>
<feature type="transmembrane region" description="Helical" evidence="10">
    <location>
        <begin position="141"/>
        <end position="159"/>
    </location>
</feature>
<feature type="transmembrane region" description="Helical" evidence="10">
    <location>
        <begin position="306"/>
        <end position="325"/>
    </location>
</feature>
<feature type="transmembrane region" description="Helical" evidence="10">
    <location>
        <begin position="72"/>
        <end position="93"/>
    </location>
</feature>
<keyword evidence="2 10" id="KW-0812">Transmembrane</keyword>
<feature type="compositionally biased region" description="Basic and acidic residues" evidence="9">
    <location>
        <begin position="21"/>
        <end position="37"/>
    </location>
</feature>
<keyword evidence="3 10" id="KW-1133">Transmembrane helix</keyword>